<dbReference type="Proteomes" id="UP000447876">
    <property type="component" value="Unassembled WGS sequence"/>
</dbReference>
<dbReference type="SUPFAM" id="SSF56300">
    <property type="entry name" value="Metallo-dependent phosphatases"/>
    <property type="match status" value="1"/>
</dbReference>
<dbReference type="OrthoDB" id="1645838at2"/>
<evidence type="ECO:0000313" key="2">
    <source>
        <dbReference type="EMBL" id="MUG45207.1"/>
    </source>
</evidence>
<name>A0A7X3CNI4_9BACL</name>
<dbReference type="PANTHER" id="PTHR43143">
    <property type="entry name" value="METALLOPHOSPHOESTERASE, CALCINEURIN SUPERFAMILY"/>
    <property type="match status" value="1"/>
</dbReference>
<gene>
    <name evidence="2" type="ORF">GNP95_09375</name>
</gene>
<accession>A0A7X3CNI4</accession>
<evidence type="ECO:0000259" key="1">
    <source>
        <dbReference type="Pfam" id="PF00149"/>
    </source>
</evidence>
<sequence>MRQYDHIDHIDHAQANEQPLAAFQVITDTHVTGNADHEYNQNFDRALKDIISNAAGSSGIMHVGDITDHGFIEEYGELKRIIEANREGLPPILFTLGNHDVASGNWSSRLGNYTAQTGMQGVYHDHWIDGYHFIFLGTEQGLERFCHLTKQQLEWLDQKLGEKASADKPVFVFLHQPLMDTVAGSLQAQNWYGVEQDKELKQVLSKHPQAIMFTGHTHWQLEAEHTMFDGKGETATMFNAASVAYLWTDEDVHLTGSQGFYVEIYADKVLVRGRDFATGSWVESAQFQVNY</sequence>
<dbReference type="GO" id="GO:0016787">
    <property type="term" value="F:hydrolase activity"/>
    <property type="evidence" value="ECO:0007669"/>
    <property type="project" value="InterPro"/>
</dbReference>
<proteinExistence type="predicted"/>
<dbReference type="RefSeq" id="WP_155610565.1">
    <property type="nucleotide sequence ID" value="NZ_WNZW01000002.1"/>
</dbReference>
<dbReference type="AlphaFoldDB" id="A0A7X3CNI4"/>
<feature type="domain" description="Calcineurin-like phosphoesterase" evidence="1">
    <location>
        <begin position="25"/>
        <end position="219"/>
    </location>
</feature>
<reference evidence="2 3" key="1">
    <citation type="submission" date="2019-11" db="EMBL/GenBank/DDBJ databases">
        <title>Draft genome sequences of five Paenibacillus species of dairy origin.</title>
        <authorList>
            <person name="Olajide A.M."/>
            <person name="Chen S."/>
            <person name="Lapointe G."/>
        </authorList>
    </citation>
    <scope>NUCLEOTIDE SEQUENCE [LARGE SCALE GENOMIC DNA]</scope>
    <source>
        <strain evidence="2 3">12CR55</strain>
    </source>
</reference>
<protein>
    <submittedName>
        <fullName evidence="2">Metallophosphoesterase</fullName>
    </submittedName>
</protein>
<dbReference type="Pfam" id="PF00149">
    <property type="entry name" value="Metallophos"/>
    <property type="match status" value="1"/>
</dbReference>
<comment type="caution">
    <text evidence="2">The sequence shown here is derived from an EMBL/GenBank/DDBJ whole genome shotgun (WGS) entry which is preliminary data.</text>
</comment>
<dbReference type="InterPro" id="IPR004843">
    <property type="entry name" value="Calcineurin-like_PHP"/>
</dbReference>
<organism evidence="2 3">
    <name type="scientific">Paenibacillus woosongensis</name>
    <dbReference type="NCBI Taxonomy" id="307580"/>
    <lineage>
        <taxon>Bacteria</taxon>
        <taxon>Bacillati</taxon>
        <taxon>Bacillota</taxon>
        <taxon>Bacilli</taxon>
        <taxon>Bacillales</taxon>
        <taxon>Paenibacillaceae</taxon>
        <taxon>Paenibacillus</taxon>
    </lineage>
</organism>
<dbReference type="EMBL" id="WNZW01000002">
    <property type="protein sequence ID" value="MUG45207.1"/>
    <property type="molecule type" value="Genomic_DNA"/>
</dbReference>
<evidence type="ECO:0000313" key="3">
    <source>
        <dbReference type="Proteomes" id="UP000447876"/>
    </source>
</evidence>
<dbReference type="Gene3D" id="3.60.21.10">
    <property type="match status" value="1"/>
</dbReference>
<dbReference type="InterPro" id="IPR029052">
    <property type="entry name" value="Metallo-depent_PP-like"/>
</dbReference>
<dbReference type="InterPro" id="IPR051918">
    <property type="entry name" value="STPP_CPPED1"/>
</dbReference>
<dbReference type="PANTHER" id="PTHR43143:SF1">
    <property type="entry name" value="SERINE_THREONINE-PROTEIN PHOSPHATASE CPPED1"/>
    <property type="match status" value="1"/>
</dbReference>